<dbReference type="SUPFAM" id="SSF75620">
    <property type="entry name" value="Release factor"/>
    <property type="match status" value="1"/>
</dbReference>
<dbReference type="PANTHER" id="PTHR21314">
    <property type="entry name" value="QUEUOSINE 5'-PHOSPHATE N-GLYCOSYLASE_HYDROLASE-RELATED"/>
    <property type="match status" value="1"/>
</dbReference>
<dbReference type="Pfam" id="PF00472">
    <property type="entry name" value="RF-1"/>
    <property type="match status" value="1"/>
</dbReference>
<sequence length="519" mass="59617">MLQLNNFSTHALSLSSIRFSSHSTAKRLLKNYIFPEILPKDCEEQYIRGWGPGGSCVNSSSNAVLLKHKPTGCFVKVHQSRILRENIKIAYERLKMEVDKHLNGENSYSVQFDRIISQIEEKTKKSSQRKRQTMAELKAEGEMIREINREKENNGEEESAMNSNFSNFVFEDVLNPRDSAKFIVNNTETNLIKINNEGVVKVAEIICNSTLTEIGQLNFDECEFHPKSANKAAVDWIFFMDSINFSFWPDEVINHWEITHNGTTQSGYFGVCVAINRALENGIPLTSADYMANIDEKIVKEIFQGDRAVSIPLLNKRMEMIQENGKILNEKFGGSFYNCLLKCSNSALNLLQLIIENFPNFRDFAEYRGRKVSFLKRAQILVADVYSCLQGKDYNADFNDINKLTMFADYRVPQALAYLNVLEYGNGLLENLKNNKLLKCGGEEEVQIRGFSIEACELILNEIKNICETRKNSINSETFEKLSNFTCVDVDVWLWLWRRSNAQKIEESVPFHKCRSIFY</sequence>
<dbReference type="Proteomes" id="UP000887563">
    <property type="component" value="Unplaced"/>
</dbReference>
<evidence type="ECO:0000259" key="8">
    <source>
        <dbReference type="Pfam" id="PF00472"/>
    </source>
</evidence>
<keyword evidence="2 7" id="KW-0378">Hydrolase</keyword>
<evidence type="ECO:0000256" key="4">
    <source>
        <dbReference type="ARBA" id="ARBA00035306"/>
    </source>
</evidence>
<evidence type="ECO:0000256" key="1">
    <source>
        <dbReference type="ARBA" id="ARBA00010835"/>
    </source>
</evidence>
<comment type="function">
    <text evidence="7">Catalyzes the hydrolysis of queuosine 5'-phosphate, releasing the nucleobase queuine (q). Is required for salvage of queuine from exogenous queuosine (Q) that is imported and then converted to queuosine 5'-phosphate intracellularly.</text>
</comment>
<evidence type="ECO:0000256" key="6">
    <source>
        <dbReference type="ARBA" id="ARBA00048204"/>
    </source>
</evidence>
<dbReference type="EC" id="3.2.2.-" evidence="7"/>
<dbReference type="GO" id="GO:0006400">
    <property type="term" value="P:tRNA modification"/>
    <property type="evidence" value="ECO:0007669"/>
    <property type="project" value="TreeGrafter"/>
</dbReference>
<reference evidence="10" key="1">
    <citation type="submission" date="2022-11" db="UniProtKB">
        <authorList>
            <consortium name="WormBaseParasite"/>
        </authorList>
    </citation>
    <scope>IDENTIFICATION</scope>
</reference>
<protein>
    <recommendedName>
        <fullName evidence="4 7">Queuosine 5'-phosphate N-glycosylase/hydrolase</fullName>
        <ecNumber evidence="7">3.2.2.-</ecNumber>
    </recommendedName>
    <alternativeName>
        <fullName evidence="5 7">Queuosine-nucleotide N-glycosylase/hydrolase</fullName>
    </alternativeName>
</protein>
<name>A0A914KQB8_MELIC</name>
<dbReference type="PANTHER" id="PTHR21314:SF0">
    <property type="entry name" value="QUEUOSINE 5'-PHOSPHATE N-GLYCOSYLASE_HYDROLASE"/>
    <property type="match status" value="1"/>
</dbReference>
<evidence type="ECO:0000256" key="5">
    <source>
        <dbReference type="ARBA" id="ARBA00035393"/>
    </source>
</evidence>
<dbReference type="WBParaSite" id="Minc3s00056g02892">
    <property type="protein sequence ID" value="Minc3s00056g02892"/>
    <property type="gene ID" value="Minc3s00056g02892"/>
</dbReference>
<evidence type="ECO:0000313" key="10">
    <source>
        <dbReference type="WBParaSite" id="Minc3s00056g02892"/>
    </source>
</evidence>
<evidence type="ECO:0000313" key="9">
    <source>
        <dbReference type="Proteomes" id="UP000887563"/>
    </source>
</evidence>
<feature type="domain" description="Prokaryotic-type class I peptide chain release factors" evidence="8">
    <location>
        <begin position="36"/>
        <end position="132"/>
    </location>
</feature>
<proteinExistence type="inferred from homology"/>
<dbReference type="GO" id="GO:0016787">
    <property type="term" value="F:hydrolase activity"/>
    <property type="evidence" value="ECO:0007669"/>
    <property type="project" value="UniProtKB-KW"/>
</dbReference>
<evidence type="ECO:0000256" key="7">
    <source>
        <dbReference type="RuleBase" id="RU365002"/>
    </source>
</evidence>
<organism evidence="9 10">
    <name type="scientific">Meloidogyne incognita</name>
    <name type="common">Southern root-knot nematode worm</name>
    <name type="synonym">Oxyuris incognita</name>
    <dbReference type="NCBI Taxonomy" id="6306"/>
    <lineage>
        <taxon>Eukaryota</taxon>
        <taxon>Metazoa</taxon>
        <taxon>Ecdysozoa</taxon>
        <taxon>Nematoda</taxon>
        <taxon>Chromadorea</taxon>
        <taxon>Rhabditida</taxon>
        <taxon>Tylenchina</taxon>
        <taxon>Tylenchomorpha</taxon>
        <taxon>Tylenchoidea</taxon>
        <taxon>Meloidogynidae</taxon>
        <taxon>Meloidogyninae</taxon>
        <taxon>Meloidogyne</taxon>
        <taxon>Meloidogyne incognita group</taxon>
    </lineage>
</organism>
<comment type="similarity">
    <text evidence="1">Belongs to the prokaryotic/mitochondrial release factor family.</text>
</comment>
<dbReference type="Gene3D" id="3.30.160.20">
    <property type="match status" value="1"/>
</dbReference>
<dbReference type="InterPro" id="IPR019438">
    <property type="entry name" value="Q_salvage"/>
</dbReference>
<comment type="catalytic activity">
    <reaction evidence="6 7">
        <text>queuosine 5'-phosphate + H2O = queuine + D-ribose 5-phosphate</text>
        <dbReference type="Rhea" id="RHEA:75387"/>
        <dbReference type="ChEBI" id="CHEBI:15377"/>
        <dbReference type="ChEBI" id="CHEBI:17433"/>
        <dbReference type="ChEBI" id="CHEBI:78346"/>
        <dbReference type="ChEBI" id="CHEBI:194371"/>
    </reaction>
    <physiologicalReaction direction="left-to-right" evidence="6 7">
        <dbReference type="Rhea" id="RHEA:75388"/>
    </physiologicalReaction>
</comment>
<evidence type="ECO:0000256" key="3">
    <source>
        <dbReference type="ARBA" id="ARBA00035119"/>
    </source>
</evidence>
<dbReference type="AlphaFoldDB" id="A0A914KQB8"/>
<dbReference type="InterPro" id="IPR000352">
    <property type="entry name" value="Pep_chain_release_fac_I"/>
</dbReference>
<dbReference type="GO" id="GO:0003747">
    <property type="term" value="F:translation release factor activity"/>
    <property type="evidence" value="ECO:0007669"/>
    <property type="project" value="InterPro"/>
</dbReference>
<dbReference type="Pfam" id="PF10343">
    <property type="entry name" value="Q_salvage"/>
    <property type="match status" value="1"/>
</dbReference>
<evidence type="ECO:0000256" key="2">
    <source>
        <dbReference type="ARBA" id="ARBA00022801"/>
    </source>
</evidence>
<comment type="similarity">
    <text evidence="3 7">Belongs to the QNG1 protein family.</text>
</comment>
<accession>A0A914KQB8</accession>
<keyword evidence="9" id="KW-1185">Reference proteome</keyword>
<dbReference type="InterPro" id="IPR045853">
    <property type="entry name" value="Pep_chain_release_fac_I_sf"/>
</dbReference>